<comment type="catalytic activity">
    <reaction evidence="8">
        <text>(2S)-2-[5-amino-1-(5-phospho-beta-D-ribosyl)imidazole-4-carboxamido]succinate = 5-amino-1-(5-phospho-beta-D-ribosyl)imidazole-4-carboxamide + fumarate</text>
        <dbReference type="Rhea" id="RHEA:23920"/>
        <dbReference type="ChEBI" id="CHEBI:29806"/>
        <dbReference type="ChEBI" id="CHEBI:58443"/>
        <dbReference type="ChEBI" id="CHEBI:58475"/>
        <dbReference type="EC" id="4.3.2.2"/>
    </reaction>
    <physiologicalReaction direction="left-to-right" evidence="8">
        <dbReference type="Rhea" id="RHEA:23921"/>
    </physiologicalReaction>
</comment>
<evidence type="ECO:0000256" key="3">
    <source>
        <dbReference type="ARBA" id="ARBA00008273"/>
    </source>
</evidence>
<dbReference type="GO" id="GO:0016829">
    <property type="term" value="F:lyase activity"/>
    <property type="evidence" value="ECO:0007669"/>
    <property type="project" value="UniProtKB-KW"/>
</dbReference>
<dbReference type="InterPro" id="IPR020557">
    <property type="entry name" value="Fumarate_lyase_CS"/>
</dbReference>
<dbReference type="Pfam" id="PF00206">
    <property type="entry name" value="Lyase_1"/>
    <property type="match status" value="1"/>
</dbReference>
<dbReference type="NCBIfam" id="NF006764">
    <property type="entry name" value="PRK09285.1"/>
    <property type="match status" value="1"/>
</dbReference>
<dbReference type="PANTHER" id="PTHR43411:SF1">
    <property type="entry name" value="ADENYLOSUCCINATE LYASE"/>
    <property type="match status" value="1"/>
</dbReference>
<evidence type="ECO:0000256" key="7">
    <source>
        <dbReference type="ARBA" id="ARBA00023239"/>
    </source>
</evidence>
<accession>A0ABW2YWX0</accession>
<dbReference type="PANTHER" id="PTHR43411">
    <property type="entry name" value="ADENYLOSUCCINATE LYASE"/>
    <property type="match status" value="1"/>
</dbReference>
<dbReference type="Pfam" id="PF08328">
    <property type="entry name" value="ASL_C"/>
    <property type="match status" value="1"/>
</dbReference>
<evidence type="ECO:0000256" key="2">
    <source>
        <dbReference type="ARBA" id="ARBA00004734"/>
    </source>
</evidence>
<dbReference type="SUPFAM" id="SSF48557">
    <property type="entry name" value="L-aspartase-like"/>
    <property type="match status" value="1"/>
</dbReference>
<dbReference type="Proteomes" id="UP001596958">
    <property type="component" value="Unassembled WGS sequence"/>
</dbReference>
<dbReference type="PROSITE" id="PS00163">
    <property type="entry name" value="FUMARATE_LYASES"/>
    <property type="match status" value="1"/>
</dbReference>
<dbReference type="InterPro" id="IPR047136">
    <property type="entry name" value="PurB_bact"/>
</dbReference>
<evidence type="ECO:0000256" key="11">
    <source>
        <dbReference type="ARBA" id="ARBA00049115"/>
    </source>
</evidence>
<keyword evidence="17" id="KW-1185">Reference proteome</keyword>
<sequence length="447" mass="50093">MNLTALSAISPIDGRYRNTTSSLAAYFSEFALIKHRVFVEIEYFIALYQHPIPQLQGLDKDASGKLRGIYQNFTEADAQSIKDIEKITNHDVKAVEYFIKQKFDGLGLEAYKEFIHFGLTSQDINNTAVPYSFKLALDEVYYPALDELIAILKKYAADWDNIPMLAHTHGQPASPTRLGKEIQVFIERIEKQLAQLKHVPHAAKFGGATGNFNAHAIAYPAIDWVAFGNGFVNDTLGLNRSQATTQIEHYDNFAAQCDALKRINNILIDLDRDMWTYISMNYFKQKIKAGEIGSSAMPHKVNPIDFENSEGNLGIANAVFEHLAAKLPISRLQRDLTDSTVLRNIGVPFAHSLIAIKSTIKGLNKLLLNQDALNNHLEANWAVVAEAIQTILRREGYPNPYEALKELTRTNTHVNAQTIAEFVETLQVDEDIKEEIKGISPSNYTGI</sequence>
<dbReference type="RefSeq" id="WP_377099325.1">
    <property type="nucleotide sequence ID" value="NZ_JBHTHU010000005.1"/>
</dbReference>
<evidence type="ECO:0000256" key="6">
    <source>
        <dbReference type="ARBA" id="ARBA00022755"/>
    </source>
</evidence>
<evidence type="ECO:0000313" key="17">
    <source>
        <dbReference type="Proteomes" id="UP001596958"/>
    </source>
</evidence>
<dbReference type="InterPro" id="IPR004769">
    <property type="entry name" value="Pur_lyase"/>
</dbReference>
<dbReference type="NCBIfam" id="TIGR00928">
    <property type="entry name" value="purB"/>
    <property type="match status" value="1"/>
</dbReference>
<reference evidence="17" key="1">
    <citation type="journal article" date="2019" name="Int. J. Syst. Evol. Microbiol.">
        <title>The Global Catalogue of Microorganisms (GCM) 10K type strain sequencing project: providing services to taxonomists for standard genome sequencing and annotation.</title>
        <authorList>
            <consortium name="The Broad Institute Genomics Platform"/>
            <consortium name="The Broad Institute Genome Sequencing Center for Infectious Disease"/>
            <person name="Wu L."/>
            <person name="Ma J."/>
        </authorList>
    </citation>
    <scope>NUCLEOTIDE SEQUENCE [LARGE SCALE GENOMIC DNA]</scope>
    <source>
        <strain evidence="17">CCUG 63418</strain>
    </source>
</reference>
<evidence type="ECO:0000256" key="8">
    <source>
        <dbReference type="ARBA" id="ARBA00024477"/>
    </source>
</evidence>
<feature type="domain" description="Fumarate lyase N-terminal" evidence="14">
    <location>
        <begin position="15"/>
        <end position="311"/>
    </location>
</feature>
<evidence type="ECO:0000256" key="4">
    <source>
        <dbReference type="ARBA" id="ARBA00012339"/>
    </source>
</evidence>
<evidence type="ECO:0000256" key="13">
    <source>
        <dbReference type="RuleBase" id="RU361172"/>
    </source>
</evidence>
<comment type="similarity">
    <text evidence="3 13">Belongs to the lyase 1 family. Adenylosuccinate lyase subfamily.</text>
</comment>
<evidence type="ECO:0000259" key="15">
    <source>
        <dbReference type="Pfam" id="PF08328"/>
    </source>
</evidence>
<dbReference type="InterPro" id="IPR022761">
    <property type="entry name" value="Fumarate_lyase_N"/>
</dbReference>
<evidence type="ECO:0000256" key="1">
    <source>
        <dbReference type="ARBA" id="ARBA00004706"/>
    </source>
</evidence>
<evidence type="ECO:0000256" key="12">
    <source>
        <dbReference type="NCBIfam" id="TIGR00928"/>
    </source>
</evidence>
<comment type="catalytic activity">
    <reaction evidence="11">
        <text>N(6)-(1,2-dicarboxyethyl)-AMP = fumarate + AMP</text>
        <dbReference type="Rhea" id="RHEA:16853"/>
        <dbReference type="ChEBI" id="CHEBI:29806"/>
        <dbReference type="ChEBI" id="CHEBI:57567"/>
        <dbReference type="ChEBI" id="CHEBI:456215"/>
        <dbReference type="EC" id="4.3.2.2"/>
    </reaction>
    <physiologicalReaction direction="left-to-right" evidence="11">
        <dbReference type="Rhea" id="RHEA:16854"/>
    </physiologicalReaction>
</comment>
<organism evidence="16 17">
    <name type="scientific">Mucilaginibacter calamicampi</name>
    <dbReference type="NCBI Taxonomy" id="1302352"/>
    <lineage>
        <taxon>Bacteria</taxon>
        <taxon>Pseudomonadati</taxon>
        <taxon>Bacteroidota</taxon>
        <taxon>Sphingobacteriia</taxon>
        <taxon>Sphingobacteriales</taxon>
        <taxon>Sphingobacteriaceae</taxon>
        <taxon>Mucilaginibacter</taxon>
    </lineage>
</organism>
<keyword evidence="6 13" id="KW-0658">Purine biosynthesis</keyword>
<gene>
    <name evidence="16" type="primary">purB</name>
    <name evidence="16" type="ORF">ACFQZS_08820</name>
</gene>
<feature type="domain" description="Adenylosuccinate lyase PurB C-terminal" evidence="15">
    <location>
        <begin position="330"/>
        <end position="445"/>
    </location>
</feature>
<dbReference type="CDD" id="cd01598">
    <property type="entry name" value="PurB"/>
    <property type="match status" value="1"/>
</dbReference>
<evidence type="ECO:0000256" key="5">
    <source>
        <dbReference type="ARBA" id="ARBA00017058"/>
    </source>
</evidence>
<comment type="pathway">
    <text evidence="1 13">Purine metabolism; IMP biosynthesis via de novo pathway; 5-amino-1-(5-phospho-D-ribosyl)imidazole-4-carboxamide from 5-amino-1-(5-phospho-D-ribosyl)imidazole-4-carboxylate: step 2/2.</text>
</comment>
<dbReference type="Gene3D" id="1.10.40.30">
    <property type="entry name" value="Fumarase/aspartase (C-terminal domain)"/>
    <property type="match status" value="1"/>
</dbReference>
<dbReference type="InterPro" id="IPR008948">
    <property type="entry name" value="L-Aspartase-like"/>
</dbReference>
<protein>
    <recommendedName>
        <fullName evidence="5 12">Adenylosuccinate lyase</fullName>
        <shortName evidence="13">ASL</shortName>
        <ecNumber evidence="4 12">4.3.2.2</ecNumber>
    </recommendedName>
    <alternativeName>
        <fullName evidence="10 13">Adenylosuccinase</fullName>
    </alternativeName>
</protein>
<dbReference type="InterPro" id="IPR013539">
    <property type="entry name" value="PurB_C"/>
</dbReference>
<comment type="pathway">
    <text evidence="2 13">Purine metabolism; AMP biosynthesis via de novo pathway; AMP from IMP: step 2/2.</text>
</comment>
<evidence type="ECO:0000256" key="9">
    <source>
        <dbReference type="ARBA" id="ARBA00025012"/>
    </source>
</evidence>
<dbReference type="EC" id="4.3.2.2" evidence="4 12"/>
<proteinExistence type="inferred from homology"/>
<dbReference type="PRINTS" id="PR00149">
    <property type="entry name" value="FUMRATELYASE"/>
</dbReference>
<dbReference type="Gene3D" id="1.10.275.10">
    <property type="entry name" value="Fumarase/aspartase (N-terminal domain)"/>
    <property type="match status" value="1"/>
</dbReference>
<dbReference type="EMBL" id="JBHTHU010000005">
    <property type="protein sequence ID" value="MFD0750240.1"/>
    <property type="molecule type" value="Genomic_DNA"/>
</dbReference>
<name>A0ABW2YWX0_9SPHI</name>
<dbReference type="Gene3D" id="1.20.200.10">
    <property type="entry name" value="Fumarase/aspartase (Central domain)"/>
    <property type="match status" value="1"/>
</dbReference>
<evidence type="ECO:0000259" key="14">
    <source>
        <dbReference type="Pfam" id="PF00206"/>
    </source>
</evidence>
<evidence type="ECO:0000313" key="16">
    <source>
        <dbReference type="EMBL" id="MFD0750240.1"/>
    </source>
</evidence>
<dbReference type="InterPro" id="IPR000362">
    <property type="entry name" value="Fumarate_lyase_fam"/>
</dbReference>
<keyword evidence="7 13" id="KW-0456">Lyase</keyword>
<dbReference type="InterPro" id="IPR024083">
    <property type="entry name" value="Fumarase/histidase_N"/>
</dbReference>
<evidence type="ECO:0000256" key="10">
    <source>
        <dbReference type="ARBA" id="ARBA00030717"/>
    </source>
</evidence>
<comment type="caution">
    <text evidence="16">The sequence shown here is derived from an EMBL/GenBank/DDBJ whole genome shotgun (WGS) entry which is preliminary data.</text>
</comment>
<comment type="function">
    <text evidence="9">Catalyzes two reactions in de novo purine nucleotide biosynthesis. Catalyzes the breakdown of 5-aminoimidazole- (N-succinylocarboxamide) ribotide (SAICAR or 2-[5-amino-1-(5-phospho-beta-D-ribosyl)imidazole-4-carboxamido]succinate) to 5-aminoimidazole-4-carboxamide ribotide (AICAR or 5-amino-1-(5-phospho-beta-D-ribosyl)imidazole-4-carboxamide) and fumarate, and of adenylosuccinate (ADS or N(6)-(1,2-dicarboxyethyl)-AMP) to adenosine monophosphate (AMP) and fumarate.</text>
</comment>